<dbReference type="AlphaFoldDB" id="A0A7G7VL52"/>
<protein>
    <submittedName>
        <fullName evidence="1">Uncharacterized protein</fullName>
    </submittedName>
</protein>
<accession>A0A7G7VL52</accession>
<keyword evidence="2" id="KW-1185">Reference proteome</keyword>
<proteinExistence type="predicted"/>
<dbReference type="Proteomes" id="UP000515480">
    <property type="component" value="Chromosome"/>
</dbReference>
<sequence length="161" mass="17387">MPRPLLNRTESMQTAKLSLSTAAPAKTESKTDAMQTARLLKKQRSKAYIEAIHKLDAGGHTMNAAEREAILAAIRAEFPDVLDLAGVLIGIVSKCYLGDPYEVHTLTIAGGIIEHYKRGEPLPAGMERARSLAARGGYEFVEVYTDVCRAISSDGSVSVVQ</sequence>
<gene>
    <name evidence="1" type="ORF">H1B31_02495</name>
</gene>
<dbReference type="EMBL" id="CP060204">
    <property type="protein sequence ID" value="QNH54845.1"/>
    <property type="molecule type" value="Genomic_DNA"/>
</dbReference>
<dbReference type="KEGG" id="stim:H1B31_02495"/>
<name>A0A7G7VL52_9FIRM</name>
<dbReference type="RefSeq" id="WP_037346264.1">
    <property type="nucleotide sequence ID" value="NZ_CP060204.1"/>
</dbReference>
<organism evidence="1 2">
    <name type="scientific">Selenomonas timonae</name>
    <dbReference type="NCBI Taxonomy" id="2754044"/>
    <lineage>
        <taxon>Bacteria</taxon>
        <taxon>Bacillati</taxon>
        <taxon>Bacillota</taxon>
        <taxon>Negativicutes</taxon>
        <taxon>Selenomonadales</taxon>
        <taxon>Selenomonadaceae</taxon>
        <taxon>Selenomonas</taxon>
    </lineage>
</organism>
<evidence type="ECO:0000313" key="2">
    <source>
        <dbReference type="Proteomes" id="UP000515480"/>
    </source>
</evidence>
<evidence type="ECO:0000313" key="1">
    <source>
        <dbReference type="EMBL" id="QNH54845.1"/>
    </source>
</evidence>
<reference evidence="1 2" key="1">
    <citation type="submission" date="2020-07" db="EMBL/GenBank/DDBJ databases">
        <title>Complete genome and description of Selenomonas timonensis sp. nov., a new bacterium isolated from a gingivitis subject.</title>
        <authorList>
            <person name="Antezack A."/>
        </authorList>
    </citation>
    <scope>NUCLEOTIDE SEQUENCE [LARGE SCALE GENOMIC DNA]</scope>
    <source>
        <strain evidence="1 2">Marseille-Q3039</strain>
    </source>
</reference>